<protein>
    <recommendedName>
        <fullName evidence="3">Nudix hydrolase domain-containing protein</fullName>
    </recommendedName>
</protein>
<organism evidence="4 5">
    <name type="scientific">Candidatus Woykebacteria bacterium RBG_16_43_9</name>
    <dbReference type="NCBI Taxonomy" id="1802596"/>
    <lineage>
        <taxon>Bacteria</taxon>
        <taxon>Candidatus Woykeibacteriota</taxon>
    </lineage>
</organism>
<comment type="similarity">
    <text evidence="2">Belongs to the Nudix hydrolase family.</text>
</comment>
<dbReference type="AlphaFoldDB" id="A0A1G1WHM0"/>
<dbReference type="Gene3D" id="3.90.79.10">
    <property type="entry name" value="Nucleoside Triphosphate Pyrophosphohydrolase"/>
    <property type="match status" value="1"/>
</dbReference>
<dbReference type="EMBL" id="MHCS01000003">
    <property type="protein sequence ID" value="OGY27101.1"/>
    <property type="molecule type" value="Genomic_DNA"/>
</dbReference>
<comment type="caution">
    <text evidence="4">The sequence shown here is derived from an EMBL/GenBank/DDBJ whole genome shotgun (WGS) entry which is preliminary data.</text>
</comment>
<evidence type="ECO:0000256" key="1">
    <source>
        <dbReference type="ARBA" id="ARBA00022801"/>
    </source>
</evidence>
<dbReference type="PROSITE" id="PS51462">
    <property type="entry name" value="NUDIX"/>
    <property type="match status" value="1"/>
</dbReference>
<name>A0A1G1WHM0_9BACT</name>
<sequence length="158" mass="17810">MFSDKDLDKAIVIAVAIIEKEGKLLMVQEADANFRGKWNVPAGHINPGENPLAAVVREAKEETGLDVEPKSLAGIQVYRHDTGRSSVRFNFNCEVKGGEIGGLEEEIMDVKWMSVVEIEDLKEQGKLRGDKTWWSVQDWLGKKEYPLELIEGKEGDYY</sequence>
<evidence type="ECO:0000313" key="4">
    <source>
        <dbReference type="EMBL" id="OGY27101.1"/>
    </source>
</evidence>
<dbReference type="GO" id="GO:0016787">
    <property type="term" value="F:hydrolase activity"/>
    <property type="evidence" value="ECO:0007669"/>
    <property type="project" value="UniProtKB-KW"/>
</dbReference>
<dbReference type="PRINTS" id="PR00502">
    <property type="entry name" value="NUDIXFAMILY"/>
</dbReference>
<dbReference type="InterPro" id="IPR000086">
    <property type="entry name" value="NUDIX_hydrolase_dom"/>
</dbReference>
<dbReference type="PROSITE" id="PS00893">
    <property type="entry name" value="NUDIX_BOX"/>
    <property type="match status" value="1"/>
</dbReference>
<dbReference type="PANTHER" id="PTHR43736">
    <property type="entry name" value="ADP-RIBOSE PYROPHOSPHATASE"/>
    <property type="match status" value="1"/>
</dbReference>
<dbReference type="PANTHER" id="PTHR43736:SF1">
    <property type="entry name" value="DIHYDRONEOPTERIN TRIPHOSPHATE DIPHOSPHATASE"/>
    <property type="match status" value="1"/>
</dbReference>
<evidence type="ECO:0000313" key="5">
    <source>
        <dbReference type="Proteomes" id="UP000176389"/>
    </source>
</evidence>
<reference evidence="4 5" key="1">
    <citation type="journal article" date="2016" name="Nat. Commun.">
        <title>Thousands of microbial genomes shed light on interconnected biogeochemical processes in an aquifer system.</title>
        <authorList>
            <person name="Anantharaman K."/>
            <person name="Brown C.T."/>
            <person name="Hug L.A."/>
            <person name="Sharon I."/>
            <person name="Castelle C.J."/>
            <person name="Probst A.J."/>
            <person name="Thomas B.C."/>
            <person name="Singh A."/>
            <person name="Wilkins M.J."/>
            <person name="Karaoz U."/>
            <person name="Brodie E.L."/>
            <person name="Williams K.H."/>
            <person name="Hubbard S.S."/>
            <person name="Banfield J.F."/>
        </authorList>
    </citation>
    <scope>NUCLEOTIDE SEQUENCE [LARGE SCALE GENOMIC DNA]</scope>
</reference>
<dbReference type="SUPFAM" id="SSF55811">
    <property type="entry name" value="Nudix"/>
    <property type="match status" value="1"/>
</dbReference>
<dbReference type="Pfam" id="PF00293">
    <property type="entry name" value="NUDIX"/>
    <property type="match status" value="1"/>
</dbReference>
<dbReference type="STRING" id="1802596.A2Z11_03400"/>
<gene>
    <name evidence="4" type="ORF">A2Z11_03400</name>
</gene>
<keyword evidence="1 2" id="KW-0378">Hydrolase</keyword>
<dbReference type="InterPro" id="IPR015797">
    <property type="entry name" value="NUDIX_hydrolase-like_dom_sf"/>
</dbReference>
<feature type="domain" description="Nudix hydrolase" evidence="3">
    <location>
        <begin position="8"/>
        <end position="142"/>
    </location>
</feature>
<dbReference type="Proteomes" id="UP000176389">
    <property type="component" value="Unassembled WGS sequence"/>
</dbReference>
<dbReference type="InterPro" id="IPR020084">
    <property type="entry name" value="NUDIX_hydrolase_CS"/>
</dbReference>
<evidence type="ECO:0000256" key="2">
    <source>
        <dbReference type="RuleBase" id="RU003476"/>
    </source>
</evidence>
<evidence type="ECO:0000259" key="3">
    <source>
        <dbReference type="PROSITE" id="PS51462"/>
    </source>
</evidence>
<dbReference type="InterPro" id="IPR020476">
    <property type="entry name" value="Nudix_hydrolase"/>
</dbReference>
<proteinExistence type="inferred from homology"/>
<accession>A0A1G1WHM0</accession>